<accession>A0A4Y8TCE3</accession>
<dbReference type="Pfam" id="PF00753">
    <property type="entry name" value="Lactamase_B"/>
    <property type="match status" value="1"/>
</dbReference>
<evidence type="ECO:0000259" key="1">
    <source>
        <dbReference type="Pfam" id="PF00753"/>
    </source>
</evidence>
<reference evidence="2 3" key="1">
    <citation type="submission" date="2019-01" db="EMBL/GenBank/DDBJ databases">
        <title>Draft genome sequence of Bacillus sp. DPC6431.</title>
        <authorList>
            <person name="Arbulu S."/>
            <person name="Murphy K."/>
            <person name="O'Sullivan O."/>
            <person name="Rea M.C."/>
            <person name="Hill C."/>
            <person name="Ross R.P."/>
        </authorList>
    </citation>
    <scope>NUCLEOTIDE SEQUENCE [LARGE SCALE GENOMIC DNA]</scope>
    <source>
        <strain evidence="2 3">DPC6431</strain>
    </source>
</reference>
<feature type="domain" description="Metallo-beta-lactamase" evidence="1">
    <location>
        <begin position="36"/>
        <end position="114"/>
    </location>
</feature>
<dbReference type="InterPro" id="IPR036866">
    <property type="entry name" value="RibonucZ/Hydroxyglut_hydro"/>
</dbReference>
<evidence type="ECO:0000313" key="2">
    <source>
        <dbReference type="EMBL" id="TFF48715.1"/>
    </source>
</evidence>
<dbReference type="PANTHER" id="PTHR30619:SF1">
    <property type="entry name" value="RECOMBINATION PROTEIN 2"/>
    <property type="match status" value="1"/>
</dbReference>
<dbReference type="InterPro" id="IPR052159">
    <property type="entry name" value="Competence_DNA_uptake"/>
</dbReference>
<dbReference type="PANTHER" id="PTHR30619">
    <property type="entry name" value="DNA INTERNALIZATION/COMPETENCE PROTEIN COMEC/REC2"/>
    <property type="match status" value="1"/>
</dbReference>
<sequence length="425" mass="48952">MSKLDREVFLIIVISIIKNLRRFKNLINVKMYPAENGDCFLISLGEESRKHILIDCGYADTYHNYLKNDLQVLKKLGEKIDLFIVTHIDEDHILGAIAFIEENNESEIIEIEEVWYNCYRHLQIDKKEGALNEKETKILQREIALGESYIKRESFSGVDKSEVSIKQGSTFGALLLKGGYKWNSSFEEKAVSQDNIEKVELGDVSINILSPNNEKLEKLKKKWIKELTNKKWNFNITEDSLFDDAFEFMLLMYEELQIDKTEVSSEEILTIESLQKNIQRKGNLDNSPTNGSSIAICINYKERNLLFLGDAHPDILYKNIRNLGIEKFDLVKVPHHGSSKNMTLELSGVLKSDKFLISTNGNKHTHPDLESLAKLIYMNQDINKEFYFNYETKASKWLSTKEMKKSFNLEIVEGNSSTPLNVAVD</sequence>
<dbReference type="Gene3D" id="3.60.15.10">
    <property type="entry name" value="Ribonuclease Z/Hydroxyacylglutathione hydrolase-like"/>
    <property type="match status" value="1"/>
</dbReference>
<protein>
    <submittedName>
        <fullName evidence="2">MBL fold metallo-hydrolase</fullName>
    </submittedName>
</protein>
<dbReference type="SUPFAM" id="SSF56281">
    <property type="entry name" value="Metallo-hydrolase/oxidoreductase"/>
    <property type="match status" value="1"/>
</dbReference>
<dbReference type="Proteomes" id="UP000297630">
    <property type="component" value="Unassembled WGS sequence"/>
</dbReference>
<dbReference type="EMBL" id="SCLP01000001">
    <property type="protein sequence ID" value="TFF48715.1"/>
    <property type="molecule type" value="Genomic_DNA"/>
</dbReference>
<proteinExistence type="predicted"/>
<name>A0A4Y8TCE3_BACTU</name>
<dbReference type="AlphaFoldDB" id="A0A4Y8TCE3"/>
<comment type="caution">
    <text evidence="2">The sequence shown here is derived from an EMBL/GenBank/DDBJ whole genome shotgun (WGS) entry which is preliminary data.</text>
</comment>
<organism evidence="2 3">
    <name type="scientific">Bacillus thuringiensis</name>
    <dbReference type="NCBI Taxonomy" id="1428"/>
    <lineage>
        <taxon>Bacteria</taxon>
        <taxon>Bacillati</taxon>
        <taxon>Bacillota</taxon>
        <taxon>Bacilli</taxon>
        <taxon>Bacillales</taxon>
        <taxon>Bacillaceae</taxon>
        <taxon>Bacillus</taxon>
        <taxon>Bacillus cereus group</taxon>
    </lineage>
</organism>
<evidence type="ECO:0000313" key="3">
    <source>
        <dbReference type="Proteomes" id="UP000297630"/>
    </source>
</evidence>
<gene>
    <name evidence="2" type="ORF">EQ803_02950</name>
</gene>
<keyword evidence="2" id="KW-0378">Hydrolase</keyword>
<dbReference type="GO" id="GO:0016787">
    <property type="term" value="F:hydrolase activity"/>
    <property type="evidence" value="ECO:0007669"/>
    <property type="project" value="UniProtKB-KW"/>
</dbReference>
<dbReference type="InterPro" id="IPR001279">
    <property type="entry name" value="Metallo-B-lactamas"/>
</dbReference>